<dbReference type="GO" id="GO:0005737">
    <property type="term" value="C:cytoplasm"/>
    <property type="evidence" value="ECO:0007669"/>
    <property type="project" value="InterPro"/>
</dbReference>
<dbReference type="SUPFAM" id="SSF103657">
    <property type="entry name" value="BAR/IMD domain-like"/>
    <property type="match status" value="1"/>
</dbReference>
<feature type="region of interest" description="Disordered" evidence="1">
    <location>
        <begin position="105"/>
        <end position="130"/>
    </location>
</feature>
<protein>
    <recommendedName>
        <fullName evidence="2">BAR domain-containing protein</fullName>
    </recommendedName>
</protein>
<accession>A0A9P6KC38</accession>
<evidence type="ECO:0000313" key="3">
    <source>
        <dbReference type="EMBL" id="KAF9579416.1"/>
    </source>
</evidence>
<dbReference type="Proteomes" id="UP000780801">
    <property type="component" value="Unassembled WGS sequence"/>
</dbReference>
<dbReference type="InterPro" id="IPR027267">
    <property type="entry name" value="AH/BAR_dom_sf"/>
</dbReference>
<evidence type="ECO:0000259" key="2">
    <source>
        <dbReference type="Pfam" id="PF03114"/>
    </source>
</evidence>
<reference evidence="3" key="1">
    <citation type="journal article" date="2020" name="Fungal Divers.">
        <title>Resolving the Mortierellaceae phylogeny through synthesis of multi-gene phylogenetics and phylogenomics.</title>
        <authorList>
            <person name="Vandepol N."/>
            <person name="Liber J."/>
            <person name="Desiro A."/>
            <person name="Na H."/>
            <person name="Kennedy M."/>
            <person name="Barry K."/>
            <person name="Grigoriev I.V."/>
            <person name="Miller A.N."/>
            <person name="O'Donnell K."/>
            <person name="Stajich J.E."/>
            <person name="Bonito G."/>
        </authorList>
    </citation>
    <scope>NUCLEOTIDE SEQUENCE</scope>
    <source>
        <strain evidence="3">KOD1015</strain>
    </source>
</reference>
<dbReference type="Gene3D" id="1.20.1270.60">
    <property type="entry name" value="Arfaptin homology (AH) domain/BAR domain"/>
    <property type="match status" value="1"/>
</dbReference>
<keyword evidence="4" id="KW-1185">Reference proteome</keyword>
<sequence>MIKNIGKFKQWTGEKMGKAPKTRMDEDFNTLQAETEARKVAIDVVLETSQAYLKALNKRVESGDKQKNLAIETFGMSLSAQSNTTRDGSYYREALSHMGDAHQKIGAAQNELTRAPITDLDSATPMPSLD</sequence>
<gene>
    <name evidence="3" type="ORF">BGW38_004326</name>
</gene>
<evidence type="ECO:0000313" key="4">
    <source>
        <dbReference type="Proteomes" id="UP000780801"/>
    </source>
</evidence>
<proteinExistence type="predicted"/>
<comment type="caution">
    <text evidence="3">The sequence shown here is derived from an EMBL/GenBank/DDBJ whole genome shotgun (WGS) entry which is preliminary data.</text>
</comment>
<organism evidence="3 4">
    <name type="scientific">Lunasporangiospora selenospora</name>
    <dbReference type="NCBI Taxonomy" id="979761"/>
    <lineage>
        <taxon>Eukaryota</taxon>
        <taxon>Fungi</taxon>
        <taxon>Fungi incertae sedis</taxon>
        <taxon>Mucoromycota</taxon>
        <taxon>Mortierellomycotina</taxon>
        <taxon>Mortierellomycetes</taxon>
        <taxon>Mortierellales</taxon>
        <taxon>Mortierellaceae</taxon>
        <taxon>Lunasporangiospora</taxon>
    </lineage>
</organism>
<dbReference type="AlphaFoldDB" id="A0A9P6KC38"/>
<evidence type="ECO:0000256" key="1">
    <source>
        <dbReference type="SAM" id="MobiDB-lite"/>
    </source>
</evidence>
<dbReference type="EMBL" id="JAABOA010002774">
    <property type="protein sequence ID" value="KAF9579416.1"/>
    <property type="molecule type" value="Genomic_DNA"/>
</dbReference>
<dbReference type="InterPro" id="IPR004148">
    <property type="entry name" value="BAR_dom"/>
</dbReference>
<dbReference type="Pfam" id="PF03114">
    <property type="entry name" value="BAR"/>
    <property type="match status" value="1"/>
</dbReference>
<dbReference type="OrthoDB" id="14167at2759"/>
<feature type="domain" description="BAR" evidence="2">
    <location>
        <begin position="1"/>
        <end position="112"/>
    </location>
</feature>
<name>A0A9P6KC38_9FUNG</name>